<feature type="non-terminal residue" evidence="1">
    <location>
        <position position="1"/>
    </location>
</feature>
<proteinExistence type="predicted"/>
<evidence type="ECO:0000313" key="1">
    <source>
        <dbReference type="EMBL" id="JAP94284.1"/>
    </source>
</evidence>
<accession>A0A146KEG3</accession>
<reference evidence="1" key="1">
    <citation type="submission" date="2015-07" db="EMBL/GenBank/DDBJ databases">
        <title>Adaptation to a free-living lifestyle via gene acquisitions in the diplomonad Trepomonas sp. PC1.</title>
        <authorList>
            <person name="Xu F."/>
            <person name="Jerlstrom-Hultqvist J."/>
            <person name="Kolisko M."/>
            <person name="Simpson A.G.B."/>
            <person name="Roger A.J."/>
            <person name="Svard S.G."/>
            <person name="Andersson J.O."/>
        </authorList>
    </citation>
    <scope>NUCLEOTIDE SEQUENCE</scope>
    <source>
        <strain evidence="1">PC1</strain>
    </source>
</reference>
<dbReference type="AlphaFoldDB" id="A0A146KEG3"/>
<feature type="non-terminal residue" evidence="1">
    <location>
        <position position="107"/>
    </location>
</feature>
<dbReference type="EMBL" id="GDID01002322">
    <property type="protein sequence ID" value="JAP94284.1"/>
    <property type="molecule type" value="Transcribed_RNA"/>
</dbReference>
<protein>
    <submittedName>
        <fullName evidence="1">Uncharacterized protein</fullName>
    </submittedName>
</protein>
<organism evidence="1">
    <name type="scientific">Trepomonas sp. PC1</name>
    <dbReference type="NCBI Taxonomy" id="1076344"/>
    <lineage>
        <taxon>Eukaryota</taxon>
        <taxon>Metamonada</taxon>
        <taxon>Diplomonadida</taxon>
        <taxon>Hexamitidae</taxon>
        <taxon>Hexamitinae</taxon>
        <taxon>Trepomonas</taxon>
    </lineage>
</organism>
<name>A0A146KEG3_9EUKA</name>
<sequence>QTGPTLASAKLPEVLQKAIRKDQQTTIEKFNFSQQEQQQMVVQQFTDYVNKLIAATYEDLSQIRQSIQYRLGDFETTLKQLVNDVEKKPQELVWFLSDFATAIIHRL</sequence>
<gene>
    <name evidence="1" type="ORF">TPC1_13127</name>
</gene>